<dbReference type="InterPro" id="IPR042295">
    <property type="entry name" value="NarX-like_N_sf"/>
</dbReference>
<evidence type="ECO:0000256" key="8">
    <source>
        <dbReference type="ARBA" id="ARBA00022741"/>
    </source>
</evidence>
<dbReference type="PANTHER" id="PTHR24421:SF51">
    <property type="entry name" value="NITRATE_NITRITE SENSOR PROTEIN NARX"/>
    <property type="match status" value="1"/>
</dbReference>
<dbReference type="OrthoDB" id="9811306at2"/>
<dbReference type="PIRSF" id="PIRSF003167">
    <property type="entry name" value="STHK_NarX/NarQ"/>
    <property type="match status" value="1"/>
</dbReference>
<dbReference type="CDD" id="cd06225">
    <property type="entry name" value="HAMP"/>
    <property type="match status" value="1"/>
</dbReference>
<keyword evidence="12 14" id="KW-0902">Two-component regulatory system</keyword>
<evidence type="ECO:0000256" key="12">
    <source>
        <dbReference type="ARBA" id="ARBA00023012"/>
    </source>
</evidence>
<evidence type="ECO:0000256" key="15">
    <source>
        <dbReference type="SAM" id="Coils"/>
    </source>
</evidence>
<dbReference type="EMBL" id="CP025085">
    <property type="protein sequence ID" value="AUH00575.1"/>
    <property type="molecule type" value="Genomic_DNA"/>
</dbReference>
<dbReference type="PANTHER" id="PTHR24421">
    <property type="entry name" value="NITRATE/NITRITE SENSOR PROTEIN NARX-RELATED"/>
    <property type="match status" value="1"/>
</dbReference>
<gene>
    <name evidence="19" type="ORF">CWC46_12595</name>
    <name evidence="20" type="ORF">Ser39006_012600</name>
</gene>
<reference evidence="20" key="4">
    <citation type="submission" date="2017-11" db="EMBL/GenBank/DDBJ databases">
        <title>Complete genome sequence of Serratia sp. ATCC 39006.</title>
        <authorList>
            <person name="Hampton H.G."/>
            <person name="Jackson S.A."/>
            <person name="Jauregui R."/>
            <person name="Poulter G.T.M."/>
            <person name="Salmond G.P.C."/>
            <person name="Fineran P.C."/>
        </authorList>
    </citation>
    <scope>NUCLEOTIDE SEQUENCE</scope>
    <source>
        <strain evidence="20">ATCC 39006</strain>
    </source>
</reference>
<keyword evidence="10 14" id="KW-0067">ATP-binding</keyword>
<evidence type="ECO:0000256" key="13">
    <source>
        <dbReference type="ARBA" id="ARBA00023136"/>
    </source>
</evidence>
<dbReference type="InterPro" id="IPR003660">
    <property type="entry name" value="HAMP_dom"/>
</dbReference>
<reference evidence="19 22" key="3">
    <citation type="submission" date="2017-11" db="EMBL/GenBank/DDBJ databases">
        <title>Complete genome sequence of Serratia sp. ATCC 39006 LacA.</title>
        <authorList>
            <person name="Hampton H.G."/>
            <person name="Jackson S.A."/>
            <person name="Jauregui R."/>
            <person name="Poulter G.T.M."/>
            <person name="Salmond G.P.C."/>
            <person name="Fineran P.C."/>
        </authorList>
    </citation>
    <scope>NUCLEOTIDE SEQUENCE [LARGE SCALE GENOMIC DNA]</scope>
    <source>
        <strain evidence="19 22">ATCC 39006</strain>
    </source>
</reference>
<evidence type="ECO:0000313" key="19">
    <source>
        <dbReference type="EMBL" id="AUH00575.1"/>
    </source>
</evidence>
<evidence type="ECO:0000259" key="17">
    <source>
        <dbReference type="PROSITE" id="PS50109"/>
    </source>
</evidence>
<evidence type="ECO:0000256" key="6">
    <source>
        <dbReference type="ARBA" id="ARBA00022679"/>
    </source>
</evidence>
<comment type="subcellular location">
    <subcellularLocation>
        <location evidence="2">Cell inner membrane</location>
        <topology evidence="2">Multi-pass membrane protein</topology>
    </subcellularLocation>
</comment>
<dbReference type="Proteomes" id="UP000233778">
    <property type="component" value="Chromosome"/>
</dbReference>
<dbReference type="Pfam" id="PF07730">
    <property type="entry name" value="HisKA_3"/>
    <property type="match status" value="1"/>
</dbReference>
<evidence type="ECO:0000256" key="11">
    <source>
        <dbReference type="ARBA" id="ARBA00022989"/>
    </source>
</evidence>
<dbReference type="KEGG" id="sera:Ser39006_012600"/>
<dbReference type="EMBL" id="CP025084">
    <property type="protein sequence ID" value="AUH04896.1"/>
    <property type="molecule type" value="Genomic_DNA"/>
</dbReference>
<evidence type="ECO:0000256" key="14">
    <source>
        <dbReference type="PIRNR" id="PIRNR003167"/>
    </source>
</evidence>
<dbReference type="Gene3D" id="1.20.5.1930">
    <property type="match status" value="1"/>
</dbReference>
<dbReference type="Pfam" id="PF13675">
    <property type="entry name" value="PilJ"/>
    <property type="match status" value="1"/>
</dbReference>
<dbReference type="GO" id="GO:0046983">
    <property type="term" value="F:protein dimerization activity"/>
    <property type="evidence" value="ECO:0007669"/>
    <property type="project" value="UniProtKB-UniRule"/>
</dbReference>
<evidence type="ECO:0000256" key="3">
    <source>
        <dbReference type="ARBA" id="ARBA00022475"/>
    </source>
</evidence>
<keyword evidence="15" id="KW-0175">Coiled coil</keyword>
<feature type="transmembrane region" description="Helical" evidence="16">
    <location>
        <begin position="158"/>
        <end position="174"/>
    </location>
</feature>
<dbReference type="CDD" id="cd22900">
    <property type="entry name" value="NarX_sensor"/>
    <property type="match status" value="1"/>
</dbReference>
<feature type="domain" description="Histidine kinase" evidence="17">
    <location>
        <begin position="396"/>
        <end position="590"/>
    </location>
</feature>
<dbReference type="NCBIfam" id="NF007896">
    <property type="entry name" value="PRK10600.1"/>
    <property type="match status" value="1"/>
</dbReference>
<dbReference type="Gene3D" id="1.10.287.130">
    <property type="match status" value="1"/>
</dbReference>
<dbReference type="AlphaFoldDB" id="A0A2I5TK04"/>
<dbReference type="InterPro" id="IPR011712">
    <property type="entry name" value="Sig_transdc_His_kin_sub3_dim/P"/>
</dbReference>
<dbReference type="InterPro" id="IPR029095">
    <property type="entry name" value="NarX-like_N"/>
</dbReference>
<dbReference type="SUPFAM" id="SSF55874">
    <property type="entry name" value="ATPase domain of HSP90 chaperone/DNA topoisomerase II/histidine kinase"/>
    <property type="match status" value="1"/>
</dbReference>
<dbReference type="SUPFAM" id="SSF158472">
    <property type="entry name" value="HAMP domain-like"/>
    <property type="match status" value="1"/>
</dbReference>
<dbReference type="CDD" id="cd16917">
    <property type="entry name" value="HATPase_UhpB-NarQ-NarX-like"/>
    <property type="match status" value="1"/>
</dbReference>
<keyword evidence="7 16" id="KW-0812">Transmembrane</keyword>
<dbReference type="GO" id="GO:0000155">
    <property type="term" value="F:phosphorelay sensor kinase activity"/>
    <property type="evidence" value="ECO:0007669"/>
    <property type="project" value="UniProtKB-UniRule"/>
</dbReference>
<keyword evidence="5" id="KW-0597">Phosphoprotein</keyword>
<dbReference type="InterPro" id="IPR036890">
    <property type="entry name" value="HATPase_C_sf"/>
</dbReference>
<keyword evidence="13 14" id="KW-0472">Membrane</keyword>
<dbReference type="STRING" id="104623.Ser39006_02950"/>
<evidence type="ECO:0000313" key="20">
    <source>
        <dbReference type="EMBL" id="AUH04896.1"/>
    </source>
</evidence>
<evidence type="ECO:0000313" key="22">
    <source>
        <dbReference type="Proteomes" id="UP000233778"/>
    </source>
</evidence>
<dbReference type="SMART" id="SM00304">
    <property type="entry name" value="HAMP"/>
    <property type="match status" value="1"/>
</dbReference>
<dbReference type="PROSITE" id="PS50109">
    <property type="entry name" value="HIS_KIN"/>
    <property type="match status" value="1"/>
</dbReference>
<dbReference type="Gene3D" id="1.20.120.960">
    <property type="entry name" value="Histidine kinase NarX, sensor domain"/>
    <property type="match status" value="1"/>
</dbReference>
<keyword evidence="8 14" id="KW-0547">Nucleotide-binding</keyword>
<evidence type="ECO:0000256" key="4">
    <source>
        <dbReference type="ARBA" id="ARBA00022519"/>
    </source>
</evidence>
<reference evidence="20 21" key="1">
    <citation type="journal article" date="2013" name="Genome Announc.">
        <title>Draft genome sequence of Serratia sp. strain ATCC 39006, a model bacterium for analysis of the biosynthesis and regulation of prodigiosin, a carbapenem, and gas vesicles.</title>
        <authorList>
            <person name="Fineran P.C."/>
            <person name="Iglesias Cans M.C."/>
            <person name="Ramsay J.P."/>
            <person name="Wilf N.M."/>
            <person name="Cossyleon D."/>
            <person name="McNeil M.B."/>
            <person name="Williamson N.R."/>
            <person name="Monson R.E."/>
            <person name="Becher S.A."/>
            <person name="Stanton J.A."/>
            <person name="Brugger K."/>
            <person name="Brown S.D."/>
            <person name="Salmond G.P."/>
        </authorList>
    </citation>
    <scope>NUCLEOTIDE SEQUENCE [LARGE SCALE GENOMIC DNA]</scope>
    <source>
        <strain evidence="20">ATCC 39006</strain>
        <strain evidence="21">ATCC 39006 / SC 11482</strain>
    </source>
</reference>
<dbReference type="GO" id="GO:0005886">
    <property type="term" value="C:plasma membrane"/>
    <property type="evidence" value="ECO:0007669"/>
    <property type="project" value="UniProtKB-SubCell"/>
</dbReference>
<organism evidence="20 21">
    <name type="scientific">Serratia sp. (strain ATCC 39006)</name>
    <name type="common">Prodigiosinella confusarubida</name>
    <dbReference type="NCBI Taxonomy" id="104623"/>
    <lineage>
        <taxon>Bacteria</taxon>
        <taxon>Pseudomonadati</taxon>
        <taxon>Pseudomonadota</taxon>
        <taxon>Gammaproteobacteria</taxon>
        <taxon>Enterobacterales</taxon>
        <taxon>Pectobacteriaceae</taxon>
        <taxon>Prodigiosinella</taxon>
    </lineage>
</organism>
<dbReference type="InterPro" id="IPR050482">
    <property type="entry name" value="Sensor_HK_TwoCompSys"/>
</dbReference>
<keyword evidence="3 14" id="KW-1003">Cell membrane</keyword>
<evidence type="ECO:0000256" key="1">
    <source>
        <dbReference type="ARBA" id="ARBA00000085"/>
    </source>
</evidence>
<feature type="domain" description="HAMP" evidence="18">
    <location>
        <begin position="176"/>
        <end position="228"/>
    </location>
</feature>
<evidence type="ECO:0000256" key="5">
    <source>
        <dbReference type="ARBA" id="ARBA00022553"/>
    </source>
</evidence>
<evidence type="ECO:0000259" key="18">
    <source>
        <dbReference type="PROSITE" id="PS50885"/>
    </source>
</evidence>
<evidence type="ECO:0000313" key="21">
    <source>
        <dbReference type="Proteomes" id="UP000017700"/>
    </source>
</evidence>
<dbReference type="Proteomes" id="UP000017700">
    <property type="component" value="Chromosome"/>
</dbReference>
<name>A0A2I5TK04_SERS3</name>
<dbReference type="Pfam" id="PF00672">
    <property type="entry name" value="HAMP"/>
    <property type="match status" value="1"/>
</dbReference>
<keyword evidence="6 14" id="KW-0808">Transferase</keyword>
<evidence type="ECO:0000256" key="16">
    <source>
        <dbReference type="SAM" id="Phobius"/>
    </source>
</evidence>
<dbReference type="SMART" id="SM00387">
    <property type="entry name" value="HATPase_c"/>
    <property type="match status" value="1"/>
</dbReference>
<evidence type="ECO:0000256" key="9">
    <source>
        <dbReference type="ARBA" id="ARBA00022777"/>
    </source>
</evidence>
<dbReference type="InterPro" id="IPR016380">
    <property type="entry name" value="Sig_transdc_His_kin_NarX/NarQ"/>
</dbReference>
<reference evidence="20" key="2">
    <citation type="submission" date="2013-09" db="EMBL/GenBank/DDBJ databases">
        <authorList>
            <person name="Wang G."/>
            <person name="Yang Y."/>
            <person name="Su Y."/>
        </authorList>
    </citation>
    <scope>NUCLEOTIDE SEQUENCE</scope>
    <source>
        <strain evidence="20">ATCC 39006</strain>
    </source>
</reference>
<keyword evidence="9 14" id="KW-0418">Kinase</keyword>
<feature type="transmembrane region" description="Helical" evidence="16">
    <location>
        <begin position="12"/>
        <end position="32"/>
    </location>
</feature>
<dbReference type="Gene3D" id="3.30.565.10">
    <property type="entry name" value="Histidine kinase-like ATPase, C-terminal domain"/>
    <property type="match status" value="1"/>
</dbReference>
<comment type="catalytic activity">
    <reaction evidence="1 14">
        <text>ATP + protein L-histidine = ADP + protein N-phospho-L-histidine.</text>
        <dbReference type="EC" id="2.7.13.3"/>
    </reaction>
</comment>
<dbReference type="KEGG" id="serq:CWC46_12595"/>
<keyword evidence="21" id="KW-1185">Reference proteome</keyword>
<dbReference type="RefSeq" id="WP_021016213.1">
    <property type="nucleotide sequence ID" value="NZ_CP025084.1"/>
</dbReference>
<keyword evidence="4 14" id="KW-0997">Cell inner membrane</keyword>
<proteinExistence type="predicted"/>
<evidence type="ECO:0000256" key="2">
    <source>
        <dbReference type="ARBA" id="ARBA00004429"/>
    </source>
</evidence>
<dbReference type="EC" id="2.7.13.3" evidence="14"/>
<feature type="coiled-coil region" evidence="15">
    <location>
        <begin position="220"/>
        <end position="247"/>
    </location>
</feature>
<dbReference type="PROSITE" id="PS50885">
    <property type="entry name" value="HAMP"/>
    <property type="match status" value="1"/>
</dbReference>
<accession>A0A2I5TK04</accession>
<dbReference type="Pfam" id="PF02518">
    <property type="entry name" value="HATPase_c"/>
    <property type="match status" value="1"/>
</dbReference>
<keyword evidence="11 16" id="KW-1133">Transmembrane helix</keyword>
<protein>
    <recommendedName>
        <fullName evidence="14">Sensor protein</fullName>
        <ecNumber evidence="14">2.7.13.3</ecNumber>
    </recommendedName>
</protein>
<dbReference type="InterPro" id="IPR005467">
    <property type="entry name" value="His_kinase_dom"/>
</dbReference>
<dbReference type="InterPro" id="IPR003594">
    <property type="entry name" value="HATPase_dom"/>
</dbReference>
<sequence length="602" mass="68198">MFKRFLLPLSLVNQVALMMLLLGILGIAGMAVSSWMAQSIQGNAHAINKAGSLRMQSYRLLSMVPLSDNHKVYLQALERDETSSDLQQAVQREGLGQQFDTLQQYWMVSLKPHLQRATRPIDASAEVAGYVTQLDALVSAIDHKTEERLRLVAQVQRIFIATMLLLLISTIVYLRRRLLRPWQQLVSMSQAIGRGDFGQRVMISGKDEMGTLAQVLNSMSDELAAIYRDLEQRVEEKTADLQQKNSTLSFLYRVSRRLHTSMPICSRLMPVLDELSKLAPLRDIQLRLYEDNNQEQFHQFSHDASLDLDQCPDVGCQYCSTQAPTQETPTEPLYWNLSDKLGHYGVVLARLPTDTQLSQDQHQLLNTLLEQLTSTLALERQSSHQQQLMLMEERATIARELHDSIAQSLSCLKIQVSCLQMQNETLSPETQQQLSAMRDEINTAYRQLRELLTTFRLKLSEPGLLAALRTTTEEFGKRLGYPISLLYQLPPQAVSAHQGIHLLQIVREALSNIYKHAKATQVDIRLLQHQGRIVLSVCDNGIGITDDASRINHYGLIIMHDRARSLHGDFTIRRCDEGGTEVKVSFIADYHHPSSLTGEHND</sequence>
<evidence type="ECO:0000256" key="10">
    <source>
        <dbReference type="ARBA" id="ARBA00022840"/>
    </source>
</evidence>
<evidence type="ECO:0000256" key="7">
    <source>
        <dbReference type="ARBA" id="ARBA00022692"/>
    </source>
</evidence>
<dbReference type="GO" id="GO:0005524">
    <property type="term" value="F:ATP binding"/>
    <property type="evidence" value="ECO:0007669"/>
    <property type="project" value="UniProtKB-UniRule"/>
</dbReference>